<dbReference type="PANTHER" id="PTHR47280">
    <property type="entry name" value="PHEOPHYTINASE, CHLOROPLASTIC"/>
    <property type="match status" value="1"/>
</dbReference>
<keyword evidence="4" id="KW-1185">Reference proteome</keyword>
<dbReference type="Proteomes" id="UP000298416">
    <property type="component" value="Unassembled WGS sequence"/>
</dbReference>
<dbReference type="AlphaFoldDB" id="A0A8X8WY01"/>
<dbReference type="InterPro" id="IPR044211">
    <property type="entry name" value="PPH_chloroplastic"/>
</dbReference>
<dbReference type="GO" id="GO:0015996">
    <property type="term" value="P:chlorophyll catabolic process"/>
    <property type="evidence" value="ECO:0007669"/>
    <property type="project" value="InterPro"/>
</dbReference>
<dbReference type="SUPFAM" id="SSF53474">
    <property type="entry name" value="alpha/beta-Hydrolases"/>
    <property type="match status" value="1"/>
</dbReference>
<reference evidence="3" key="1">
    <citation type="submission" date="2018-01" db="EMBL/GenBank/DDBJ databases">
        <authorList>
            <person name="Mao J.F."/>
        </authorList>
    </citation>
    <scope>NUCLEOTIDE SEQUENCE</scope>
    <source>
        <strain evidence="3">Huo1</strain>
        <tissue evidence="3">Leaf</tissue>
    </source>
</reference>
<dbReference type="PANTHER" id="PTHR47280:SF1">
    <property type="entry name" value="PHEOPHYTINASE, CHLOROPLASTIC"/>
    <property type="match status" value="1"/>
</dbReference>
<feature type="region of interest" description="Disordered" evidence="1">
    <location>
        <begin position="1"/>
        <end position="26"/>
    </location>
</feature>
<accession>A0A8X8WY01</accession>
<reference evidence="3" key="2">
    <citation type="submission" date="2020-08" db="EMBL/GenBank/DDBJ databases">
        <title>Plant Genome Project.</title>
        <authorList>
            <person name="Zhang R.-G."/>
        </authorList>
    </citation>
    <scope>NUCLEOTIDE SEQUENCE</scope>
    <source>
        <strain evidence="3">Huo1</strain>
        <tissue evidence="3">Leaf</tissue>
    </source>
</reference>
<dbReference type="GO" id="GO:0009507">
    <property type="term" value="C:chloroplast"/>
    <property type="evidence" value="ECO:0007669"/>
    <property type="project" value="TreeGrafter"/>
</dbReference>
<protein>
    <recommendedName>
        <fullName evidence="2">AB hydrolase-1 domain-containing protein</fullName>
    </recommendedName>
</protein>
<dbReference type="Pfam" id="PF12697">
    <property type="entry name" value="Abhydrolase_6"/>
    <property type="match status" value="1"/>
</dbReference>
<evidence type="ECO:0000259" key="2">
    <source>
        <dbReference type="Pfam" id="PF12697"/>
    </source>
</evidence>
<sequence>MGILSWFTGGRSNSAPKKDQPATAGPKLEAAEAPGMNGAVEVRRPDADISVFEFGSVAASADKVTLAGYCPVSDELEPCRWEILPASGSDAPQFRVVLREWHWPMETISCHAARCCYVLDSRGVNHLNIRRSNLPILRGERFFCFLSEPGSASSRFSCVDSLRLKRLHQHQRSGRVRSRDKYEHVGSSVITETSNSYILDGEEGGSSVSDGVRSIPKVSIPSLPGGGNGDGVDLISSRFWEWKPKLIVHYDTSGSENTDSPPVLFLPGFGVGSFHYEKQLKDLGRDYKVWALDFLGQGMSLPVEDPTLQSQDREKGSLDGETSVWGFGDESKTWAEELVFSVDLWRDQVRCFIEEVIKEPVYLVGNSLGGFVALYFAACHPELVKGVALLNATPFWGFLPNRERSPRLSRLFPWAGTFPLPSSLKKFIEILWQKISDPRSVTEILKQVYSDHTTDVDEVYSRIIETTRHPAAAASFASIIFAPQGRLTFEENLDRCRMNKTPICLMYGKDDPWVRPVWGLQVKRRVPDAPYYEISPAGHCPHDEVPEVRCQFSLIM</sequence>
<dbReference type="InterPro" id="IPR029058">
    <property type="entry name" value="AB_hydrolase_fold"/>
</dbReference>
<proteinExistence type="predicted"/>
<dbReference type="GO" id="GO:0080124">
    <property type="term" value="F:pheophytinase activity"/>
    <property type="evidence" value="ECO:0007669"/>
    <property type="project" value="InterPro"/>
</dbReference>
<comment type="caution">
    <text evidence="3">The sequence shown here is derived from an EMBL/GenBank/DDBJ whole genome shotgun (WGS) entry which is preliminary data.</text>
</comment>
<evidence type="ECO:0000256" key="1">
    <source>
        <dbReference type="SAM" id="MobiDB-lite"/>
    </source>
</evidence>
<dbReference type="InterPro" id="IPR000073">
    <property type="entry name" value="AB_hydrolase_1"/>
</dbReference>
<dbReference type="Gene3D" id="3.40.50.1820">
    <property type="entry name" value="alpha/beta hydrolase"/>
    <property type="match status" value="1"/>
</dbReference>
<organism evidence="3">
    <name type="scientific">Salvia splendens</name>
    <name type="common">Scarlet sage</name>
    <dbReference type="NCBI Taxonomy" id="180675"/>
    <lineage>
        <taxon>Eukaryota</taxon>
        <taxon>Viridiplantae</taxon>
        <taxon>Streptophyta</taxon>
        <taxon>Embryophyta</taxon>
        <taxon>Tracheophyta</taxon>
        <taxon>Spermatophyta</taxon>
        <taxon>Magnoliopsida</taxon>
        <taxon>eudicotyledons</taxon>
        <taxon>Gunneridae</taxon>
        <taxon>Pentapetalae</taxon>
        <taxon>asterids</taxon>
        <taxon>lamiids</taxon>
        <taxon>Lamiales</taxon>
        <taxon>Lamiaceae</taxon>
        <taxon>Nepetoideae</taxon>
        <taxon>Mentheae</taxon>
        <taxon>Salviinae</taxon>
        <taxon>Salvia</taxon>
        <taxon>Salvia subgen. Calosphace</taxon>
        <taxon>core Calosphace</taxon>
    </lineage>
</organism>
<name>A0A8X8WY01_SALSN</name>
<feature type="domain" description="AB hydrolase-1" evidence="2">
    <location>
        <begin position="263"/>
        <end position="547"/>
    </location>
</feature>
<dbReference type="FunFam" id="3.40.50.1820:FF:000136">
    <property type="entry name" value="Pheophytinase, chloroplastic"/>
    <property type="match status" value="1"/>
</dbReference>
<dbReference type="EMBL" id="PNBA02000013">
    <property type="protein sequence ID" value="KAG6402814.1"/>
    <property type="molecule type" value="Genomic_DNA"/>
</dbReference>
<evidence type="ECO:0000313" key="4">
    <source>
        <dbReference type="Proteomes" id="UP000298416"/>
    </source>
</evidence>
<evidence type="ECO:0000313" key="3">
    <source>
        <dbReference type="EMBL" id="KAG6402814.1"/>
    </source>
</evidence>
<gene>
    <name evidence="3" type="ORF">SASPL_135027</name>
</gene>